<protein>
    <submittedName>
        <fullName evidence="1">Uncharacterized protein</fullName>
    </submittedName>
</protein>
<gene>
    <name evidence="1" type="ORF">WS72_08135</name>
</gene>
<reference evidence="1 2" key="1">
    <citation type="submission" date="2015-11" db="EMBL/GenBank/DDBJ databases">
        <authorList>
            <person name="Sahl J."/>
            <person name="Wagner D."/>
            <person name="Keim P."/>
        </authorList>
    </citation>
    <scope>NUCLEOTIDE SEQUENCE [LARGE SCALE GENOMIC DNA]</scope>
    <source>
        <strain evidence="1 2">BDU18</strain>
    </source>
</reference>
<dbReference type="RefSeq" id="WP_060822330.1">
    <property type="nucleotide sequence ID" value="NZ_LNJQ01000001.1"/>
</dbReference>
<sequence>MKPRWAYIWEYGFSGSRELLRTPIELTHEEFEDWIDENPRAWRLMHTAPLEHTKIDRNRVPLRDAHFRYKAAMPEFDAPSTEELRAMWRTHTDPKVRCLILEIVMLRKSLSEIKTWFDRVDQEVVDKGPFGGPQGHFQRLRHLLRKEMQRAGMMR</sequence>
<accession>A0ABR5TIH2</accession>
<proteinExistence type="predicted"/>
<keyword evidence="2" id="KW-1185">Reference proteome</keyword>
<dbReference type="EMBL" id="LNJQ01000001">
    <property type="protein sequence ID" value="KWZ44788.1"/>
    <property type="molecule type" value="Genomic_DNA"/>
</dbReference>
<dbReference type="Proteomes" id="UP000070255">
    <property type="component" value="Unassembled WGS sequence"/>
</dbReference>
<evidence type="ECO:0000313" key="2">
    <source>
        <dbReference type="Proteomes" id="UP000070255"/>
    </source>
</evidence>
<name>A0ABR5TIH2_9BURK</name>
<comment type="caution">
    <text evidence="1">The sequence shown here is derived from an EMBL/GenBank/DDBJ whole genome shotgun (WGS) entry which is preliminary data.</text>
</comment>
<evidence type="ECO:0000313" key="1">
    <source>
        <dbReference type="EMBL" id="KWZ44788.1"/>
    </source>
</evidence>
<organism evidence="1 2">
    <name type="scientific">Burkholderia savannae</name>
    <dbReference type="NCBI Taxonomy" id="1637837"/>
    <lineage>
        <taxon>Bacteria</taxon>
        <taxon>Pseudomonadati</taxon>
        <taxon>Pseudomonadota</taxon>
        <taxon>Betaproteobacteria</taxon>
        <taxon>Burkholderiales</taxon>
        <taxon>Burkholderiaceae</taxon>
        <taxon>Burkholderia</taxon>
        <taxon>pseudomallei group</taxon>
    </lineage>
</organism>